<keyword evidence="1" id="KW-0808">Transferase</keyword>
<feature type="domain" description="Histidine kinase/HSP90-like ATPase" evidence="2">
    <location>
        <begin position="206"/>
        <end position="312"/>
    </location>
</feature>
<dbReference type="CDD" id="cd16936">
    <property type="entry name" value="HATPase_RsbW-like"/>
    <property type="match status" value="1"/>
</dbReference>
<dbReference type="InterPro" id="IPR036890">
    <property type="entry name" value="HATPase_C_sf"/>
</dbReference>
<dbReference type="InterPro" id="IPR025847">
    <property type="entry name" value="MEDS_domain"/>
</dbReference>
<proteinExistence type="predicted"/>
<evidence type="ECO:0000259" key="3">
    <source>
        <dbReference type="Pfam" id="PF14417"/>
    </source>
</evidence>
<dbReference type="GO" id="GO:0004674">
    <property type="term" value="F:protein serine/threonine kinase activity"/>
    <property type="evidence" value="ECO:0007669"/>
    <property type="project" value="UniProtKB-KW"/>
</dbReference>
<dbReference type="InterPro" id="IPR047718">
    <property type="entry name" value="RsbA-like_anti_sig"/>
</dbReference>
<dbReference type="PANTHER" id="PTHR35526">
    <property type="entry name" value="ANTI-SIGMA-F FACTOR RSBW-RELATED"/>
    <property type="match status" value="1"/>
</dbReference>
<organism evidence="4 5">
    <name type="scientific">Micromonospora kangleipakensis</name>
    <dbReference type="NCBI Taxonomy" id="1077942"/>
    <lineage>
        <taxon>Bacteria</taxon>
        <taxon>Bacillati</taxon>
        <taxon>Actinomycetota</taxon>
        <taxon>Actinomycetes</taxon>
        <taxon>Micromonosporales</taxon>
        <taxon>Micromonosporaceae</taxon>
        <taxon>Micromonospora</taxon>
    </lineage>
</organism>
<dbReference type="NCBIfam" id="NF041045">
    <property type="entry name" value="RsbA_anti_sig"/>
    <property type="match status" value="1"/>
</dbReference>
<sequence length="320" mass="34187">MRTGAAAGHVGYYHEAVLFDSDEHLLAVVLPFLLGGVEAGEPAVVGFGGRHAELVRRALPAGSGVTFLPGGDLYARPTAAIRSYRNLLASYLADGAQQIRIVGELPPSALGSTWDWWARYESAINHAYDDFPLWSMCAYDTRIAPARVLADVERTHPRVARPDGSHVPTGVYTEPTSYLTESRPMLPDPLQRTAPVVELTDPTPAEARAAVHATDRGQLPADDVEDLVVAVSEMVTNALRHGLPPARLRLWSGADRIVATVSDGGDGPKDPFAGLLPATTGSAGGLGLWISHQSRNHVVLHRGPDGFTVRLTAGNPHFPV</sequence>
<accession>A0A4Q8BAD4</accession>
<dbReference type="InterPro" id="IPR050267">
    <property type="entry name" value="Anti-sigma-factor_SerPK"/>
</dbReference>
<dbReference type="EMBL" id="SHLD01000001">
    <property type="protein sequence ID" value="RZU74498.1"/>
    <property type="molecule type" value="Genomic_DNA"/>
</dbReference>
<keyword evidence="5" id="KW-1185">Reference proteome</keyword>
<evidence type="ECO:0000313" key="5">
    <source>
        <dbReference type="Proteomes" id="UP000294114"/>
    </source>
</evidence>
<evidence type="ECO:0000259" key="2">
    <source>
        <dbReference type="Pfam" id="PF13581"/>
    </source>
</evidence>
<dbReference type="Pfam" id="PF13581">
    <property type="entry name" value="HATPase_c_2"/>
    <property type="match status" value="1"/>
</dbReference>
<dbReference type="OrthoDB" id="4088450at2"/>
<dbReference type="InterPro" id="IPR003594">
    <property type="entry name" value="HATPase_dom"/>
</dbReference>
<name>A0A4Q8BAD4_9ACTN</name>
<evidence type="ECO:0000313" key="4">
    <source>
        <dbReference type="EMBL" id="RZU74498.1"/>
    </source>
</evidence>
<dbReference type="RefSeq" id="WP_130333810.1">
    <property type="nucleotide sequence ID" value="NZ_SHLD01000001.1"/>
</dbReference>
<reference evidence="4 5" key="1">
    <citation type="submission" date="2019-02" db="EMBL/GenBank/DDBJ databases">
        <title>Sequencing the genomes of 1000 actinobacteria strains.</title>
        <authorList>
            <person name="Klenk H.-P."/>
        </authorList>
    </citation>
    <scope>NUCLEOTIDE SEQUENCE [LARGE SCALE GENOMIC DNA]</scope>
    <source>
        <strain evidence="4 5">DSM 45612</strain>
    </source>
</reference>
<protein>
    <submittedName>
        <fullName evidence="4">Anti-sigma regulatory factor (Ser/Thr protein kinase)</fullName>
    </submittedName>
</protein>
<dbReference type="Pfam" id="PF14417">
    <property type="entry name" value="MEDS"/>
    <property type="match status" value="1"/>
</dbReference>
<gene>
    <name evidence="4" type="ORF">EV384_2968</name>
</gene>
<dbReference type="PANTHER" id="PTHR35526:SF3">
    <property type="entry name" value="ANTI-SIGMA-F FACTOR RSBW"/>
    <property type="match status" value="1"/>
</dbReference>
<evidence type="ECO:0000256" key="1">
    <source>
        <dbReference type="ARBA" id="ARBA00022527"/>
    </source>
</evidence>
<keyword evidence="1" id="KW-0723">Serine/threonine-protein kinase</keyword>
<keyword evidence="1" id="KW-0418">Kinase</keyword>
<dbReference type="Gene3D" id="3.30.565.10">
    <property type="entry name" value="Histidine kinase-like ATPase, C-terminal domain"/>
    <property type="match status" value="1"/>
</dbReference>
<comment type="caution">
    <text evidence="4">The sequence shown here is derived from an EMBL/GenBank/DDBJ whole genome shotgun (WGS) entry which is preliminary data.</text>
</comment>
<dbReference type="AlphaFoldDB" id="A0A4Q8BAD4"/>
<feature type="domain" description="MEDS" evidence="3">
    <location>
        <begin position="14"/>
        <end position="157"/>
    </location>
</feature>
<dbReference type="Proteomes" id="UP000294114">
    <property type="component" value="Unassembled WGS sequence"/>
</dbReference>
<dbReference type="SUPFAM" id="SSF55874">
    <property type="entry name" value="ATPase domain of HSP90 chaperone/DNA topoisomerase II/histidine kinase"/>
    <property type="match status" value="1"/>
</dbReference>